<dbReference type="OrthoDB" id="8772754at2"/>
<organism evidence="3 4">
    <name type="scientific">Pseudomyxococcus hansupus</name>
    <dbReference type="NCBI Taxonomy" id="1297742"/>
    <lineage>
        <taxon>Bacteria</taxon>
        <taxon>Pseudomonadati</taxon>
        <taxon>Myxococcota</taxon>
        <taxon>Myxococcia</taxon>
        <taxon>Myxococcales</taxon>
        <taxon>Cystobacterineae</taxon>
        <taxon>Myxococcaceae</taxon>
        <taxon>Pseudomyxococcus</taxon>
    </lineage>
</organism>
<dbReference type="PANTHER" id="PTHR44051:SF8">
    <property type="entry name" value="GLUTATHIONE S-TRANSFERASE GSTA"/>
    <property type="match status" value="1"/>
</dbReference>
<dbReference type="GO" id="GO:0016740">
    <property type="term" value="F:transferase activity"/>
    <property type="evidence" value="ECO:0007669"/>
    <property type="project" value="UniProtKB-KW"/>
</dbReference>
<dbReference type="STRING" id="1297742.A176_000763"/>
<accession>A0A0H4WKG0</accession>
<keyword evidence="3" id="KW-0808">Transferase</keyword>
<dbReference type="InterPro" id="IPR040079">
    <property type="entry name" value="Glutathione_S-Trfase"/>
</dbReference>
<dbReference type="CDD" id="cd03188">
    <property type="entry name" value="GST_C_Beta"/>
    <property type="match status" value="1"/>
</dbReference>
<dbReference type="InterPro" id="IPR036282">
    <property type="entry name" value="Glutathione-S-Trfase_C_sf"/>
</dbReference>
<sequence>MKLFHAPGACSLSPHIVLREGGLPFTLEKVDIRAKKTETGADFLAINAKGYVPAIQFDDGSVLTEVPAILQFLADQVPDKKLAPANGTLERYRLQETLSFISSELHKGFSPLFNPALPEAAGQLTRERLALRLGHAESVVAKQAFIAGDQFTIADAYLFTVLNWAGHTKVDLTPFPALRAYHARVAERPAVQEALKAEGLVK</sequence>
<protein>
    <submittedName>
        <fullName evidence="3">Glutathione S-transferase</fullName>
    </submittedName>
</protein>
<dbReference type="Proteomes" id="UP000009026">
    <property type="component" value="Chromosome"/>
</dbReference>
<dbReference type="PROSITE" id="PS50405">
    <property type="entry name" value="GST_CTER"/>
    <property type="match status" value="1"/>
</dbReference>
<dbReference type="PANTHER" id="PTHR44051">
    <property type="entry name" value="GLUTATHIONE S-TRANSFERASE-RELATED"/>
    <property type="match status" value="1"/>
</dbReference>
<dbReference type="SFLD" id="SFLDG01150">
    <property type="entry name" value="Main.1:_Beta-like"/>
    <property type="match status" value="1"/>
</dbReference>
<gene>
    <name evidence="3" type="ORF">A176_000763</name>
</gene>
<dbReference type="SUPFAM" id="SSF52833">
    <property type="entry name" value="Thioredoxin-like"/>
    <property type="match status" value="1"/>
</dbReference>
<dbReference type="CDD" id="cd03057">
    <property type="entry name" value="GST_N_Beta"/>
    <property type="match status" value="1"/>
</dbReference>
<dbReference type="SFLD" id="SFLDG00358">
    <property type="entry name" value="Main_(cytGST)"/>
    <property type="match status" value="1"/>
</dbReference>
<dbReference type="InterPro" id="IPR004045">
    <property type="entry name" value="Glutathione_S-Trfase_N"/>
</dbReference>
<name>A0A0H4WKG0_9BACT</name>
<dbReference type="SFLD" id="SFLDS00019">
    <property type="entry name" value="Glutathione_Transferase_(cytos"/>
    <property type="match status" value="1"/>
</dbReference>
<dbReference type="AlphaFoldDB" id="A0A0H4WKG0"/>
<dbReference type="RefSeq" id="WP_002633429.1">
    <property type="nucleotide sequence ID" value="NZ_CP012109.1"/>
</dbReference>
<dbReference type="NCBIfam" id="NF007831">
    <property type="entry name" value="PRK10542.1"/>
    <property type="match status" value="1"/>
</dbReference>
<keyword evidence="4" id="KW-1185">Reference proteome</keyword>
<dbReference type="SUPFAM" id="SSF47616">
    <property type="entry name" value="GST C-terminal domain-like"/>
    <property type="match status" value="1"/>
</dbReference>
<dbReference type="InterPro" id="IPR036249">
    <property type="entry name" value="Thioredoxin-like_sf"/>
</dbReference>
<dbReference type="KEGG" id="mym:A176_000763"/>
<dbReference type="Gene3D" id="3.40.30.10">
    <property type="entry name" value="Glutaredoxin"/>
    <property type="match status" value="1"/>
</dbReference>
<dbReference type="Pfam" id="PF13409">
    <property type="entry name" value="GST_N_2"/>
    <property type="match status" value="1"/>
</dbReference>
<reference evidence="3 4" key="1">
    <citation type="journal article" date="2016" name="PLoS ONE">
        <title>Complete Genome Sequence and Comparative Genomics of a Novel Myxobacterium Myxococcus hansupus.</title>
        <authorList>
            <person name="Sharma G."/>
            <person name="Narwani T."/>
            <person name="Subramanian S."/>
        </authorList>
    </citation>
    <scope>NUCLEOTIDE SEQUENCE [LARGE SCALE GENOMIC DNA]</scope>
    <source>
        <strain evidence="4">mixupus</strain>
    </source>
</reference>
<proteinExistence type="predicted"/>
<dbReference type="Pfam" id="PF00043">
    <property type="entry name" value="GST_C"/>
    <property type="match status" value="1"/>
</dbReference>
<dbReference type="EMBL" id="CP012109">
    <property type="protein sequence ID" value="AKQ63851.1"/>
    <property type="molecule type" value="Genomic_DNA"/>
</dbReference>
<evidence type="ECO:0000259" key="1">
    <source>
        <dbReference type="PROSITE" id="PS50404"/>
    </source>
</evidence>
<dbReference type="InterPro" id="IPR010987">
    <property type="entry name" value="Glutathione-S-Trfase_C-like"/>
</dbReference>
<evidence type="ECO:0000259" key="2">
    <source>
        <dbReference type="PROSITE" id="PS50405"/>
    </source>
</evidence>
<evidence type="ECO:0000313" key="3">
    <source>
        <dbReference type="EMBL" id="AKQ63851.1"/>
    </source>
</evidence>
<dbReference type="eggNOG" id="COG0625">
    <property type="taxonomic scope" value="Bacteria"/>
</dbReference>
<evidence type="ECO:0000313" key="4">
    <source>
        <dbReference type="Proteomes" id="UP000009026"/>
    </source>
</evidence>
<dbReference type="InterPro" id="IPR004046">
    <property type="entry name" value="GST_C"/>
</dbReference>
<dbReference type="PROSITE" id="PS50404">
    <property type="entry name" value="GST_NTER"/>
    <property type="match status" value="1"/>
</dbReference>
<dbReference type="Gene3D" id="1.20.1050.10">
    <property type="match status" value="1"/>
</dbReference>
<dbReference type="PATRIC" id="fig|1297742.4.peg.779"/>
<feature type="domain" description="GST N-terminal" evidence="1">
    <location>
        <begin position="1"/>
        <end position="81"/>
    </location>
</feature>
<feature type="domain" description="GST C-terminal" evidence="2">
    <location>
        <begin position="87"/>
        <end position="202"/>
    </location>
</feature>